<proteinExistence type="predicted"/>
<gene>
    <name evidence="1" type="ORF">ILUMI_20589</name>
</gene>
<reference evidence="1" key="1">
    <citation type="submission" date="2019-08" db="EMBL/GenBank/DDBJ databases">
        <title>The genome of the North American firefly Photinus pyralis.</title>
        <authorList>
            <consortium name="Photinus pyralis genome working group"/>
            <person name="Fallon T.R."/>
            <person name="Sander Lower S.E."/>
            <person name="Weng J.-K."/>
        </authorList>
    </citation>
    <scope>NUCLEOTIDE SEQUENCE</scope>
    <source>
        <strain evidence="1">TRF0915ILg1</strain>
        <tissue evidence="1">Whole body</tissue>
    </source>
</reference>
<evidence type="ECO:0000313" key="1">
    <source>
        <dbReference type="EMBL" id="KAF2885586.1"/>
    </source>
</evidence>
<dbReference type="EMBL" id="VTPC01089865">
    <property type="protein sequence ID" value="KAF2885586.1"/>
    <property type="molecule type" value="Genomic_DNA"/>
</dbReference>
<name>A0A8K0G4F3_IGNLU</name>
<evidence type="ECO:0000313" key="2">
    <source>
        <dbReference type="Proteomes" id="UP000801492"/>
    </source>
</evidence>
<comment type="caution">
    <text evidence="1">The sequence shown here is derived from an EMBL/GenBank/DDBJ whole genome shotgun (WGS) entry which is preliminary data.</text>
</comment>
<protein>
    <submittedName>
        <fullName evidence="1">Uncharacterized protein</fullName>
    </submittedName>
</protein>
<accession>A0A8K0G4F3</accession>
<sequence length="178" mass="19708">MVIRERSGINPLEVYRKYLKLPPPAISHNRLFLGYRNQECPVQPSGINMLAKRRLLSPVLGELTSQSEGYIDESLANKIAVSKKILIDFGSNEAVLGSSGLMRLASEKAVAGSSANVRTFDRKEVNSSTDDPKEKSLFVIFVERYEILMALSGLSIEVVFCDNTDSDALLILEQDDRG</sequence>
<keyword evidence="2" id="KW-1185">Reference proteome</keyword>
<dbReference type="Proteomes" id="UP000801492">
    <property type="component" value="Unassembled WGS sequence"/>
</dbReference>
<organism evidence="1 2">
    <name type="scientific">Ignelater luminosus</name>
    <name type="common">Cucubano</name>
    <name type="synonym">Pyrophorus luminosus</name>
    <dbReference type="NCBI Taxonomy" id="2038154"/>
    <lineage>
        <taxon>Eukaryota</taxon>
        <taxon>Metazoa</taxon>
        <taxon>Ecdysozoa</taxon>
        <taxon>Arthropoda</taxon>
        <taxon>Hexapoda</taxon>
        <taxon>Insecta</taxon>
        <taxon>Pterygota</taxon>
        <taxon>Neoptera</taxon>
        <taxon>Endopterygota</taxon>
        <taxon>Coleoptera</taxon>
        <taxon>Polyphaga</taxon>
        <taxon>Elateriformia</taxon>
        <taxon>Elateroidea</taxon>
        <taxon>Elateridae</taxon>
        <taxon>Agrypninae</taxon>
        <taxon>Pyrophorini</taxon>
        <taxon>Ignelater</taxon>
    </lineage>
</organism>
<dbReference type="AlphaFoldDB" id="A0A8K0G4F3"/>